<sequence>MSIMFMRKLSL</sequence>
<protein>
    <submittedName>
        <fullName evidence="1">Uncharacterized protein</fullName>
    </submittedName>
</protein>
<accession>A0A0E9TQC6</accession>
<organism evidence="1">
    <name type="scientific">Anguilla anguilla</name>
    <name type="common">European freshwater eel</name>
    <name type="synonym">Muraena anguilla</name>
    <dbReference type="NCBI Taxonomy" id="7936"/>
    <lineage>
        <taxon>Eukaryota</taxon>
        <taxon>Metazoa</taxon>
        <taxon>Chordata</taxon>
        <taxon>Craniata</taxon>
        <taxon>Vertebrata</taxon>
        <taxon>Euteleostomi</taxon>
        <taxon>Actinopterygii</taxon>
        <taxon>Neopterygii</taxon>
        <taxon>Teleostei</taxon>
        <taxon>Anguilliformes</taxon>
        <taxon>Anguillidae</taxon>
        <taxon>Anguilla</taxon>
    </lineage>
</organism>
<proteinExistence type="predicted"/>
<name>A0A0E9TQC6_ANGAN</name>
<reference evidence="1" key="2">
    <citation type="journal article" date="2015" name="Fish Shellfish Immunol.">
        <title>Early steps in the European eel (Anguilla anguilla)-Vibrio vulnificus interaction in the gills: Role of the RtxA13 toxin.</title>
        <authorList>
            <person name="Callol A."/>
            <person name="Pajuelo D."/>
            <person name="Ebbesson L."/>
            <person name="Teles M."/>
            <person name="MacKenzie S."/>
            <person name="Amaro C."/>
        </authorList>
    </citation>
    <scope>NUCLEOTIDE SEQUENCE</scope>
</reference>
<evidence type="ECO:0000313" key="1">
    <source>
        <dbReference type="EMBL" id="JAH54928.1"/>
    </source>
</evidence>
<dbReference type="EMBL" id="GBXM01053649">
    <property type="protein sequence ID" value="JAH54928.1"/>
    <property type="molecule type" value="Transcribed_RNA"/>
</dbReference>
<reference evidence="1" key="1">
    <citation type="submission" date="2014-11" db="EMBL/GenBank/DDBJ databases">
        <authorList>
            <person name="Amaro Gonzalez C."/>
        </authorList>
    </citation>
    <scope>NUCLEOTIDE SEQUENCE</scope>
</reference>